<feature type="domain" description="HTH luxR-type" evidence="6">
    <location>
        <begin position="1035"/>
        <end position="1100"/>
    </location>
</feature>
<dbReference type="PROSITE" id="PS50043">
    <property type="entry name" value="HTH_LUXR_2"/>
    <property type="match status" value="1"/>
</dbReference>
<sequence length="1114" mass="121103">MPREALSDGVQPMSEDDPFPTARDITVPVTEDLSAVGFSDAEEIGRGGFGVVYRCTQASLDRTVAVKILTAELDADNRARFFREQRATGRLTGHPNIVTVLEAGATASGRPYLVMPYYPLDSLHSRIRHQGPLPEEAVLWIGVKIAGALDSAHRLGIVHRDVKPGNILLTDYGEPMLTDFGIAHTTGGFQTSPDRLTGSLTFTAPEVLEGEASTPAADVYGLGATLFCALTGHAAFERRTGENLVTQFLRITTQPVSDLREHGIAEDVSALIAAAMSRDRDQRPSATAFGEAIRQVQRRRGFVVDEAESHTEGTHAVPHRTAPRPGWSPLVAATSRGLGTLPPELTSFVDRRTELAEVKSLLSSARLVTLTGIGGVGKTRLALRAAATARRGFADGVWFVELADLSDPSLLIDAVAAGLGLRDDPARPLYDVAVEFLSARHSLVVLDNCEQLVVAAANLVEAWLRDCPNLRILITTREPLDIAGEAIVQVLPLTVPAPVHQPSPRGLARYDAVTLFLDRATAVVPGLDLSEADKSTVARICAWLDGLPLAIELAAARMRTLSPAQILERLDDRFTLLTRSSRTAPTRQKTLRWCIDWSYELCTEDEQLLWARLSVFAGGFELDAAEQLCGGDLAADDPLDVLSSLVDKSIVTRDESNGIVRFRMLDSIRDYGWQKLREFGADQHMRRRHRDWYQQLALAAEAEWISERQLYWTARLEREQPNLRDALECSLSEGTGQAADAALRAAAALHMFWTFRGLSGEGRRWIDRILNHPAQQSISDRVRALQVGGVMTAVQNDVPAAAVLVEEGRRLAAREPTPMNRALVDYADGVVALYRGEPAQASSLFEPAVEAFSSNRQGFLHVAALSGLAMVRELVGDTQRAIECYRELISITEACGESLFRASALWGMASVVWKNGERGEAIRLVENSLRVNQQIRSPLVAALNLEVLSWIAGADGDAERAAVLMGAAAELQRSMGNPATILPQPHHLHNECVRTTRSALGPRRFETALRKGRAMEMDEAVAYALNAQPADTPPTSGPGGSLTKRERQVADLVAQGLTNKQIAAKLVISQRTAEGHVEHILAKLGFTSRAQVAAWVAEAGERQSRRSGGGGEGR</sequence>
<dbReference type="Pfam" id="PF00069">
    <property type="entry name" value="Pkinase"/>
    <property type="match status" value="1"/>
</dbReference>
<evidence type="ECO:0000313" key="8">
    <source>
        <dbReference type="Proteomes" id="UP001501183"/>
    </source>
</evidence>
<dbReference type="Gene3D" id="1.10.510.10">
    <property type="entry name" value="Transferase(Phosphotransferase) domain 1"/>
    <property type="match status" value="1"/>
</dbReference>
<dbReference type="SMART" id="SM00220">
    <property type="entry name" value="S_TKc"/>
    <property type="match status" value="1"/>
</dbReference>
<dbReference type="PANTHER" id="PTHR47691:SF3">
    <property type="entry name" value="HTH-TYPE TRANSCRIPTIONAL REGULATOR RV0890C-RELATED"/>
    <property type="match status" value="1"/>
</dbReference>
<dbReference type="PROSITE" id="PS50011">
    <property type="entry name" value="PROTEIN_KINASE_DOM"/>
    <property type="match status" value="1"/>
</dbReference>
<keyword evidence="1 3" id="KW-0547">Nucleotide-binding</keyword>
<gene>
    <name evidence="7" type="ORF">GCM10023094_35170</name>
</gene>
<dbReference type="InterPro" id="IPR058852">
    <property type="entry name" value="HTH_77"/>
</dbReference>
<dbReference type="PROSITE" id="PS00108">
    <property type="entry name" value="PROTEIN_KINASE_ST"/>
    <property type="match status" value="1"/>
</dbReference>
<dbReference type="SUPFAM" id="SSF52540">
    <property type="entry name" value="P-loop containing nucleoside triphosphate hydrolases"/>
    <property type="match status" value="1"/>
</dbReference>
<dbReference type="Gene3D" id="3.30.200.20">
    <property type="entry name" value="Phosphorylase Kinase, domain 1"/>
    <property type="match status" value="1"/>
</dbReference>
<dbReference type="InterPro" id="IPR000792">
    <property type="entry name" value="Tscrpt_reg_LuxR_C"/>
</dbReference>
<dbReference type="InterPro" id="IPR000719">
    <property type="entry name" value="Prot_kinase_dom"/>
</dbReference>
<dbReference type="EMBL" id="BAABFB010000053">
    <property type="protein sequence ID" value="GAA4483501.1"/>
    <property type="molecule type" value="Genomic_DNA"/>
</dbReference>
<dbReference type="Gene3D" id="1.25.40.10">
    <property type="entry name" value="Tetratricopeptide repeat domain"/>
    <property type="match status" value="1"/>
</dbReference>
<feature type="region of interest" description="Disordered" evidence="4">
    <location>
        <begin position="1"/>
        <end position="21"/>
    </location>
</feature>
<dbReference type="InterPro" id="IPR049945">
    <property type="entry name" value="AAA_22"/>
</dbReference>
<dbReference type="InterPro" id="IPR011990">
    <property type="entry name" value="TPR-like_helical_dom_sf"/>
</dbReference>
<keyword evidence="8" id="KW-1185">Reference proteome</keyword>
<dbReference type="SUPFAM" id="SSF48452">
    <property type="entry name" value="TPR-like"/>
    <property type="match status" value="1"/>
</dbReference>
<evidence type="ECO:0000256" key="2">
    <source>
        <dbReference type="ARBA" id="ARBA00022840"/>
    </source>
</evidence>
<evidence type="ECO:0000256" key="3">
    <source>
        <dbReference type="PROSITE-ProRule" id="PRU10141"/>
    </source>
</evidence>
<feature type="domain" description="Protein kinase" evidence="5">
    <location>
        <begin position="38"/>
        <end position="303"/>
    </location>
</feature>
<organism evidence="7 8">
    <name type="scientific">Rhodococcus olei</name>
    <dbReference type="NCBI Taxonomy" id="2161675"/>
    <lineage>
        <taxon>Bacteria</taxon>
        <taxon>Bacillati</taxon>
        <taxon>Actinomycetota</taxon>
        <taxon>Actinomycetes</taxon>
        <taxon>Mycobacteriales</taxon>
        <taxon>Nocardiaceae</taxon>
        <taxon>Rhodococcus</taxon>
    </lineage>
</organism>
<accession>A0ABP8PBC9</accession>
<dbReference type="InterPro" id="IPR017441">
    <property type="entry name" value="Protein_kinase_ATP_BS"/>
</dbReference>
<dbReference type="SUPFAM" id="SSF46894">
    <property type="entry name" value="C-terminal effector domain of the bipartite response regulators"/>
    <property type="match status" value="1"/>
</dbReference>
<dbReference type="Gene3D" id="3.40.50.300">
    <property type="entry name" value="P-loop containing nucleotide triphosphate hydrolases"/>
    <property type="match status" value="1"/>
</dbReference>
<dbReference type="Pfam" id="PF25872">
    <property type="entry name" value="HTH_77"/>
    <property type="match status" value="1"/>
</dbReference>
<dbReference type="Proteomes" id="UP001501183">
    <property type="component" value="Unassembled WGS sequence"/>
</dbReference>
<dbReference type="InterPro" id="IPR027417">
    <property type="entry name" value="P-loop_NTPase"/>
</dbReference>
<evidence type="ECO:0008006" key="9">
    <source>
        <dbReference type="Google" id="ProtNLM"/>
    </source>
</evidence>
<dbReference type="InterPro" id="IPR036388">
    <property type="entry name" value="WH-like_DNA-bd_sf"/>
</dbReference>
<keyword evidence="2 3" id="KW-0067">ATP-binding</keyword>
<evidence type="ECO:0000313" key="7">
    <source>
        <dbReference type="EMBL" id="GAA4483501.1"/>
    </source>
</evidence>
<dbReference type="SUPFAM" id="SSF56112">
    <property type="entry name" value="Protein kinase-like (PK-like)"/>
    <property type="match status" value="1"/>
</dbReference>
<dbReference type="PROSITE" id="PS00107">
    <property type="entry name" value="PROTEIN_KINASE_ATP"/>
    <property type="match status" value="1"/>
</dbReference>
<evidence type="ECO:0000259" key="6">
    <source>
        <dbReference type="PROSITE" id="PS50043"/>
    </source>
</evidence>
<protein>
    <recommendedName>
        <fullName evidence="9">Non-specific serine/threonine protein kinase</fullName>
    </recommendedName>
</protein>
<proteinExistence type="predicted"/>
<comment type="caution">
    <text evidence="7">The sequence shown here is derived from an EMBL/GenBank/DDBJ whole genome shotgun (WGS) entry which is preliminary data.</text>
</comment>
<dbReference type="PRINTS" id="PR00038">
    <property type="entry name" value="HTHLUXR"/>
</dbReference>
<evidence type="ECO:0000256" key="1">
    <source>
        <dbReference type="ARBA" id="ARBA00022741"/>
    </source>
</evidence>
<evidence type="ECO:0000256" key="4">
    <source>
        <dbReference type="SAM" id="MobiDB-lite"/>
    </source>
</evidence>
<reference evidence="8" key="1">
    <citation type="journal article" date="2019" name="Int. J. Syst. Evol. Microbiol.">
        <title>The Global Catalogue of Microorganisms (GCM) 10K type strain sequencing project: providing services to taxonomists for standard genome sequencing and annotation.</title>
        <authorList>
            <consortium name="The Broad Institute Genomics Platform"/>
            <consortium name="The Broad Institute Genome Sequencing Center for Infectious Disease"/>
            <person name="Wu L."/>
            <person name="Ma J."/>
        </authorList>
    </citation>
    <scope>NUCLEOTIDE SEQUENCE [LARGE SCALE GENOMIC DNA]</scope>
    <source>
        <strain evidence="8">JCM 32206</strain>
    </source>
</reference>
<evidence type="ECO:0000259" key="5">
    <source>
        <dbReference type="PROSITE" id="PS50011"/>
    </source>
</evidence>
<dbReference type="InterPro" id="IPR008271">
    <property type="entry name" value="Ser/Thr_kinase_AS"/>
</dbReference>
<name>A0ABP8PBC9_9NOCA</name>
<dbReference type="CDD" id="cd14014">
    <property type="entry name" value="STKc_PknB_like"/>
    <property type="match status" value="1"/>
</dbReference>
<dbReference type="Pfam" id="PF00196">
    <property type="entry name" value="GerE"/>
    <property type="match status" value="1"/>
</dbReference>
<dbReference type="PANTHER" id="PTHR47691">
    <property type="entry name" value="REGULATOR-RELATED"/>
    <property type="match status" value="1"/>
</dbReference>
<dbReference type="SMART" id="SM00421">
    <property type="entry name" value="HTH_LUXR"/>
    <property type="match status" value="1"/>
</dbReference>
<dbReference type="CDD" id="cd06170">
    <property type="entry name" value="LuxR_C_like"/>
    <property type="match status" value="1"/>
</dbReference>
<dbReference type="Pfam" id="PF13401">
    <property type="entry name" value="AAA_22"/>
    <property type="match status" value="1"/>
</dbReference>
<dbReference type="InterPro" id="IPR011009">
    <property type="entry name" value="Kinase-like_dom_sf"/>
</dbReference>
<feature type="binding site" evidence="3">
    <location>
        <position position="67"/>
    </location>
    <ligand>
        <name>ATP</name>
        <dbReference type="ChEBI" id="CHEBI:30616"/>
    </ligand>
</feature>
<dbReference type="Gene3D" id="1.10.10.10">
    <property type="entry name" value="Winged helix-like DNA-binding domain superfamily/Winged helix DNA-binding domain"/>
    <property type="match status" value="1"/>
</dbReference>
<dbReference type="PRINTS" id="PR00364">
    <property type="entry name" value="DISEASERSIST"/>
</dbReference>
<dbReference type="InterPro" id="IPR016032">
    <property type="entry name" value="Sig_transdc_resp-reg_C-effctor"/>
</dbReference>